<protein>
    <submittedName>
        <fullName evidence="2">DUF899 family protein</fullName>
    </submittedName>
</protein>
<accession>A0A7G8BRE5</accession>
<organism evidence="2 3">
    <name type="scientific">Alloacidobacterium dinghuense</name>
    <dbReference type="NCBI Taxonomy" id="2763107"/>
    <lineage>
        <taxon>Bacteria</taxon>
        <taxon>Pseudomonadati</taxon>
        <taxon>Acidobacteriota</taxon>
        <taxon>Terriglobia</taxon>
        <taxon>Terriglobales</taxon>
        <taxon>Acidobacteriaceae</taxon>
        <taxon>Alloacidobacterium</taxon>
    </lineage>
</organism>
<proteinExistence type="predicted"/>
<dbReference type="SUPFAM" id="SSF52833">
    <property type="entry name" value="Thioredoxin-like"/>
    <property type="match status" value="1"/>
</dbReference>
<sequence>MNKWREVLLDPNVHFPGESSEYRRARNELLEAEAELRRQNEQVAAQRRALPAGGLIREDYVFESAADGSKVRFSELFAPGRNSLVIYNMMFPRWSEDQRAGAPGGKTAELPLVDQPCPSCTSVVDGLDGAAFHLAERINLVVIAKTSPDRLGAYAQERGWRNLRLLSSRNNTFNRDYHAEAPDGGQLPVLNVFSRGEDGIYHHWTSEMTFKRGDTSSLDPVWVIYGALDLTREGRGDSAAYPNLQY</sequence>
<dbReference type="KEGG" id="adin:H7849_21835"/>
<feature type="coiled-coil region" evidence="1">
    <location>
        <begin position="19"/>
        <end position="49"/>
    </location>
</feature>
<keyword evidence="3" id="KW-1185">Reference proteome</keyword>
<dbReference type="Pfam" id="PF05988">
    <property type="entry name" value="DUF899"/>
    <property type="match status" value="1"/>
</dbReference>
<dbReference type="Proteomes" id="UP000515312">
    <property type="component" value="Chromosome"/>
</dbReference>
<dbReference type="InterPro" id="IPR010296">
    <property type="entry name" value="DUF899_thioredox"/>
</dbReference>
<evidence type="ECO:0000313" key="3">
    <source>
        <dbReference type="Proteomes" id="UP000515312"/>
    </source>
</evidence>
<dbReference type="AlphaFoldDB" id="A0A7G8BRE5"/>
<evidence type="ECO:0000256" key="1">
    <source>
        <dbReference type="SAM" id="Coils"/>
    </source>
</evidence>
<evidence type="ECO:0000313" key="2">
    <source>
        <dbReference type="EMBL" id="QNI35115.1"/>
    </source>
</evidence>
<reference evidence="2 3" key="1">
    <citation type="submission" date="2020-08" db="EMBL/GenBank/DDBJ databases">
        <title>Edaphobacter telluris sp. nov. and Acidobacterium dinghuensis sp. nov., two acidobacteria isolated from forest soil.</title>
        <authorList>
            <person name="Fu J."/>
            <person name="Qiu L."/>
        </authorList>
    </citation>
    <scope>NUCLEOTIDE SEQUENCE [LARGE SCALE GENOMIC DNA]</scope>
    <source>
        <strain evidence="2">4Y35</strain>
    </source>
</reference>
<gene>
    <name evidence="2" type="ORF">H7849_21835</name>
</gene>
<keyword evidence="1" id="KW-0175">Coiled coil</keyword>
<name>A0A7G8BRE5_9BACT</name>
<dbReference type="EMBL" id="CP060394">
    <property type="protein sequence ID" value="QNI35115.1"/>
    <property type="molecule type" value="Genomic_DNA"/>
</dbReference>
<dbReference type="InterPro" id="IPR036249">
    <property type="entry name" value="Thioredoxin-like_sf"/>
</dbReference>